<comment type="similarity">
    <text evidence="2 6">Belongs to the RRF family.</text>
</comment>
<dbReference type="Gene3D" id="3.30.1360.40">
    <property type="match status" value="1"/>
</dbReference>
<keyword evidence="9" id="KW-1185">Reference proteome</keyword>
<dbReference type="Pfam" id="PF01765">
    <property type="entry name" value="RRF"/>
    <property type="match status" value="1"/>
</dbReference>
<dbReference type="InterPro" id="IPR036191">
    <property type="entry name" value="RRF_sf"/>
</dbReference>
<dbReference type="PANTHER" id="PTHR20982">
    <property type="entry name" value="RIBOSOME RECYCLING FACTOR"/>
    <property type="match status" value="1"/>
</dbReference>
<dbReference type="EMBL" id="PVNK01000068">
    <property type="protein sequence ID" value="PRQ03860.1"/>
    <property type="molecule type" value="Genomic_DNA"/>
</dbReference>
<dbReference type="HAMAP" id="MF_00040">
    <property type="entry name" value="RRF"/>
    <property type="match status" value="1"/>
</dbReference>
<dbReference type="FunFam" id="1.10.132.20:FF:000001">
    <property type="entry name" value="Ribosome-recycling factor"/>
    <property type="match status" value="1"/>
</dbReference>
<evidence type="ECO:0000313" key="9">
    <source>
        <dbReference type="Proteomes" id="UP000237968"/>
    </source>
</evidence>
<dbReference type="Gene3D" id="1.10.132.20">
    <property type="entry name" value="Ribosome-recycling factor"/>
    <property type="match status" value="1"/>
</dbReference>
<name>A0A2S9YFH5_9BACT</name>
<evidence type="ECO:0000256" key="5">
    <source>
        <dbReference type="ARBA" id="ARBA00025050"/>
    </source>
</evidence>
<accession>A0A2S9YFH5</accession>
<evidence type="ECO:0000256" key="6">
    <source>
        <dbReference type="HAMAP-Rule" id="MF_00040"/>
    </source>
</evidence>
<protein>
    <recommendedName>
        <fullName evidence="6">Ribosome-recycling factor</fullName>
        <shortName evidence="6">RRF</shortName>
    </recommendedName>
    <alternativeName>
        <fullName evidence="6">Ribosome-releasing factor</fullName>
    </alternativeName>
</protein>
<dbReference type="PANTHER" id="PTHR20982:SF3">
    <property type="entry name" value="MITOCHONDRIAL RIBOSOME RECYCLING FACTOR PSEUDO 1"/>
    <property type="match status" value="1"/>
</dbReference>
<evidence type="ECO:0000256" key="1">
    <source>
        <dbReference type="ARBA" id="ARBA00004496"/>
    </source>
</evidence>
<dbReference type="FunFam" id="3.30.1360.40:FF:000001">
    <property type="entry name" value="Ribosome-recycling factor"/>
    <property type="match status" value="1"/>
</dbReference>
<reference evidence="8 9" key="1">
    <citation type="submission" date="2018-03" db="EMBL/GenBank/DDBJ databases">
        <title>Draft Genome Sequences of the Obligatory Marine Myxobacteria Enhygromyxa salina SWB005.</title>
        <authorList>
            <person name="Poehlein A."/>
            <person name="Moghaddam J.A."/>
            <person name="Harms H."/>
            <person name="Alanjari M."/>
            <person name="Koenig G.M."/>
            <person name="Daniel R."/>
            <person name="Schaeberle T.F."/>
        </authorList>
    </citation>
    <scope>NUCLEOTIDE SEQUENCE [LARGE SCALE GENOMIC DNA]</scope>
    <source>
        <strain evidence="8 9">SWB005</strain>
    </source>
</reference>
<dbReference type="CDD" id="cd00520">
    <property type="entry name" value="RRF"/>
    <property type="match status" value="1"/>
</dbReference>
<dbReference type="GO" id="GO:0005737">
    <property type="term" value="C:cytoplasm"/>
    <property type="evidence" value="ECO:0007669"/>
    <property type="project" value="UniProtKB-SubCell"/>
</dbReference>
<dbReference type="Proteomes" id="UP000237968">
    <property type="component" value="Unassembled WGS sequence"/>
</dbReference>
<keyword evidence="3 6" id="KW-0963">Cytoplasm</keyword>
<dbReference type="InterPro" id="IPR002661">
    <property type="entry name" value="Ribosome_recyc_fac"/>
</dbReference>
<organism evidence="8 9">
    <name type="scientific">Enhygromyxa salina</name>
    <dbReference type="NCBI Taxonomy" id="215803"/>
    <lineage>
        <taxon>Bacteria</taxon>
        <taxon>Pseudomonadati</taxon>
        <taxon>Myxococcota</taxon>
        <taxon>Polyangia</taxon>
        <taxon>Nannocystales</taxon>
        <taxon>Nannocystaceae</taxon>
        <taxon>Enhygromyxa</taxon>
    </lineage>
</organism>
<keyword evidence="4 6" id="KW-0648">Protein biosynthesis</keyword>
<evidence type="ECO:0000256" key="3">
    <source>
        <dbReference type="ARBA" id="ARBA00022490"/>
    </source>
</evidence>
<comment type="caution">
    <text evidence="8">The sequence shown here is derived from an EMBL/GenBank/DDBJ whole genome shotgun (WGS) entry which is preliminary data.</text>
</comment>
<dbReference type="GO" id="GO:0006415">
    <property type="term" value="P:translational termination"/>
    <property type="evidence" value="ECO:0007669"/>
    <property type="project" value="UniProtKB-UniRule"/>
</dbReference>
<evidence type="ECO:0000256" key="2">
    <source>
        <dbReference type="ARBA" id="ARBA00005912"/>
    </source>
</evidence>
<dbReference type="NCBIfam" id="TIGR00496">
    <property type="entry name" value="frr"/>
    <property type="match status" value="1"/>
</dbReference>
<dbReference type="GO" id="GO:0043023">
    <property type="term" value="F:ribosomal large subunit binding"/>
    <property type="evidence" value="ECO:0007669"/>
    <property type="project" value="TreeGrafter"/>
</dbReference>
<evidence type="ECO:0000256" key="4">
    <source>
        <dbReference type="ARBA" id="ARBA00022917"/>
    </source>
</evidence>
<comment type="subcellular location">
    <subcellularLocation>
        <location evidence="1 6">Cytoplasm</location>
    </subcellularLocation>
</comment>
<dbReference type="OrthoDB" id="9804006at2"/>
<evidence type="ECO:0000313" key="8">
    <source>
        <dbReference type="EMBL" id="PRQ03860.1"/>
    </source>
</evidence>
<dbReference type="RefSeq" id="WP_106390716.1">
    <property type="nucleotide sequence ID" value="NZ_PVNK01000068.1"/>
</dbReference>
<comment type="function">
    <text evidence="5 6">Responsible for the release of ribosomes from messenger RNA at the termination of protein biosynthesis. May increase the efficiency of translation by recycling ribosomes from one round of translation to another.</text>
</comment>
<gene>
    <name evidence="6 8" type="primary">frr</name>
    <name evidence="8" type="ORF">ENSA5_12290</name>
</gene>
<feature type="domain" description="Ribosome recycling factor" evidence="7">
    <location>
        <begin position="26"/>
        <end position="187"/>
    </location>
</feature>
<sequence length="189" mass="20529">MADFDEDQVLMDAEEGMEGARDSFGTALSRVRAGRASPSLLDGVRVQAYGSQMKLRDVATVSAADARLLIVKPFDAGNISAVEKAIMNAGLGLNPSSDGVVLRVPIPPLTEERRKDLVKEVRRAAEDAKVAIRKARRTANDAFKKAEKDKELSEDALKRGLDQVQDLTDTFAKQIDTAVGQKEAEIMDD</sequence>
<dbReference type="SUPFAM" id="SSF55194">
    <property type="entry name" value="Ribosome recycling factor, RRF"/>
    <property type="match status" value="1"/>
</dbReference>
<dbReference type="AlphaFoldDB" id="A0A2S9YFH5"/>
<dbReference type="InterPro" id="IPR023584">
    <property type="entry name" value="Ribosome_recyc_fac_dom"/>
</dbReference>
<evidence type="ECO:0000259" key="7">
    <source>
        <dbReference type="Pfam" id="PF01765"/>
    </source>
</evidence>
<proteinExistence type="inferred from homology"/>